<dbReference type="EMBL" id="CACSIP010000041">
    <property type="protein sequence ID" value="CAA0130976.1"/>
    <property type="molecule type" value="Genomic_DNA"/>
</dbReference>
<reference evidence="2 3" key="1">
    <citation type="submission" date="2019-11" db="EMBL/GenBank/DDBJ databases">
        <authorList>
            <person name="Holert J."/>
        </authorList>
    </citation>
    <scope>NUCLEOTIDE SEQUENCE [LARGE SCALE GENOMIC DNA]</scope>
    <source>
        <strain evidence="2">BC8_1</strain>
    </source>
</reference>
<feature type="chain" id="PRO_5024853428" evidence="1">
    <location>
        <begin position="28"/>
        <end position="106"/>
    </location>
</feature>
<evidence type="ECO:0000313" key="2">
    <source>
        <dbReference type="EMBL" id="CAA0130976.1"/>
    </source>
</evidence>
<dbReference type="OrthoDB" id="4640954at2"/>
<organism evidence="2 3">
    <name type="scientific">Mycolicibacterium vanbaalenii</name>
    <name type="common">Mycobacterium vanbaalenii</name>
    <dbReference type="NCBI Taxonomy" id="110539"/>
    <lineage>
        <taxon>Bacteria</taxon>
        <taxon>Bacillati</taxon>
        <taxon>Actinomycetota</taxon>
        <taxon>Actinomycetes</taxon>
        <taxon>Mycobacteriales</taxon>
        <taxon>Mycobacteriaceae</taxon>
        <taxon>Mycolicibacterium</taxon>
    </lineage>
</organism>
<evidence type="ECO:0000313" key="3">
    <source>
        <dbReference type="Proteomes" id="UP000430146"/>
    </source>
</evidence>
<sequence length="106" mass="11016">MKKFAVTTTVAAGLSAAVLGLAAPALAAPSGTDSAADTISRIEADGNRVIVNRQTSTPLSEAEVVAVRPGPAIREWVSVPGRQGDNRNKIDTVLQEVGTVFFVDVR</sequence>
<feature type="signal peptide" evidence="1">
    <location>
        <begin position="1"/>
        <end position="27"/>
    </location>
</feature>
<gene>
    <name evidence="2" type="ORF">AELLOGFF_05827</name>
</gene>
<protein>
    <submittedName>
        <fullName evidence="2">Uncharacterized protein</fullName>
    </submittedName>
</protein>
<name>A0A5S9R715_MYCVN</name>
<proteinExistence type="predicted"/>
<dbReference type="AlphaFoldDB" id="A0A5S9R715"/>
<keyword evidence="1" id="KW-0732">Signal</keyword>
<dbReference type="Proteomes" id="UP000430146">
    <property type="component" value="Unassembled WGS sequence"/>
</dbReference>
<dbReference type="RefSeq" id="WP_159233775.1">
    <property type="nucleotide sequence ID" value="NZ_CACSIP010000041.1"/>
</dbReference>
<accession>A0A5S9R715</accession>
<keyword evidence="3" id="KW-1185">Reference proteome</keyword>
<evidence type="ECO:0000256" key="1">
    <source>
        <dbReference type="SAM" id="SignalP"/>
    </source>
</evidence>